<reference evidence="1" key="1">
    <citation type="submission" date="2019-08" db="EMBL/GenBank/DDBJ databases">
        <authorList>
            <person name="Kucharzyk K."/>
            <person name="Murdoch R.W."/>
            <person name="Higgins S."/>
            <person name="Loffler F."/>
        </authorList>
    </citation>
    <scope>NUCLEOTIDE SEQUENCE</scope>
</reference>
<comment type="caution">
    <text evidence="1">The sequence shown here is derived from an EMBL/GenBank/DDBJ whole genome shotgun (WGS) entry which is preliminary data.</text>
</comment>
<evidence type="ECO:0008006" key="2">
    <source>
        <dbReference type="Google" id="ProtNLM"/>
    </source>
</evidence>
<gene>
    <name evidence="1" type="ORF">SDC9_105572</name>
</gene>
<dbReference type="Pfam" id="PF07751">
    <property type="entry name" value="Abi_2"/>
    <property type="match status" value="1"/>
</dbReference>
<dbReference type="AlphaFoldDB" id="A0A645B028"/>
<sequence length="284" mass="34024">MALKPALSVHDQIELLRKRGMTIDDEKKATVFLQSNHYYRLNIYFHKFMDSPDHYQKDFQFSQIIAVYENDRWLRNKILSVLEPIEINTRTQISHHLALTYGSDAFYQTKVFKDNVKYQDIFDNFSNEITRNEKDPVIVHHQKKYAGLFPIWVVVEFFSFNTLSKLYKNLLEPDKKIIAKGLYNANDYLFGQWLHVLSIQRNVCAHYGYLFRREYPIRPIIAKSFKWDPTQDNKLFALFLVMRRLSDRNLWQTFIQNISTAEKTRPFFDLGDYGFPTDWRSYLT</sequence>
<dbReference type="InterPro" id="IPR011664">
    <property type="entry name" value="Abi_system_AbiD/AbiF-like"/>
</dbReference>
<organism evidence="1">
    <name type="scientific">bioreactor metagenome</name>
    <dbReference type="NCBI Taxonomy" id="1076179"/>
    <lineage>
        <taxon>unclassified sequences</taxon>
        <taxon>metagenomes</taxon>
        <taxon>ecological metagenomes</taxon>
    </lineage>
</organism>
<name>A0A645B028_9ZZZZ</name>
<accession>A0A645B028</accession>
<dbReference type="EMBL" id="VSSQ01016926">
    <property type="protein sequence ID" value="MPM58739.1"/>
    <property type="molecule type" value="Genomic_DNA"/>
</dbReference>
<evidence type="ECO:0000313" key="1">
    <source>
        <dbReference type="EMBL" id="MPM58739.1"/>
    </source>
</evidence>
<dbReference type="PIRSF" id="PIRSF034934">
    <property type="entry name" value="AbiF_AbiD"/>
    <property type="match status" value="1"/>
</dbReference>
<protein>
    <recommendedName>
        <fullName evidence="2">Abi-like protein</fullName>
    </recommendedName>
</protein>
<proteinExistence type="predicted"/>
<dbReference type="InterPro" id="IPR017034">
    <property type="entry name" value="Abi_system_AbiD/AbiF"/>
</dbReference>